<evidence type="ECO:0000313" key="2">
    <source>
        <dbReference type="Proteomes" id="UP001515683"/>
    </source>
</evidence>
<organism evidence="1 2">
    <name type="scientific">Candidatus Pantoea multigeneris</name>
    <dbReference type="NCBI Taxonomy" id="2608357"/>
    <lineage>
        <taxon>Bacteria</taxon>
        <taxon>Pseudomonadati</taxon>
        <taxon>Pseudomonadota</taxon>
        <taxon>Gammaproteobacteria</taxon>
        <taxon>Enterobacterales</taxon>
        <taxon>Erwiniaceae</taxon>
        <taxon>Pantoea</taxon>
    </lineage>
</organism>
<keyword evidence="2" id="KW-1185">Reference proteome</keyword>
<reference evidence="1 2" key="1">
    <citation type="journal article" date="2019" name="bioRxiv">
        <title>Bacteria contribute to plant secondary compound degradation in a generalist herbivore system.</title>
        <authorList>
            <person name="Francoeur C.B."/>
            <person name="Khadempour L."/>
            <person name="Moreira-Soto R.D."/>
            <person name="Gotting K."/>
            <person name="Book A.J."/>
            <person name="Pinto-Tomas A.A."/>
            <person name="Keefover-Ring K."/>
            <person name="Currie C.R."/>
        </authorList>
    </citation>
    <scope>NUCLEOTIDE SEQUENCE [LARGE SCALE GENOMIC DNA]</scope>
    <source>
        <strain evidence="1">Acro-835</strain>
    </source>
</reference>
<protein>
    <submittedName>
        <fullName evidence="1">Uncharacterized protein</fullName>
    </submittedName>
</protein>
<dbReference type="EMBL" id="VWXF01000010">
    <property type="protein sequence ID" value="NIF23901.1"/>
    <property type="molecule type" value="Genomic_DNA"/>
</dbReference>
<proteinExistence type="predicted"/>
<comment type="caution">
    <text evidence="1">The sequence shown here is derived from an EMBL/GenBank/DDBJ whole genome shotgun (WGS) entry which is preliminary data.</text>
</comment>
<accession>A0ABX0REW0</accession>
<name>A0ABX0REW0_9GAMM</name>
<sequence>MTRNTIYVIHSPSPTLGRSALQRGFFPYALTGRFIHSLQRELDRLGMDYQVVADDTESDIEVLITRDPALLVCVPGLRFQFYHRGFDKQKIVWLNVMEYSSADPGSVLNRLTGQLRLD</sequence>
<evidence type="ECO:0000313" key="1">
    <source>
        <dbReference type="EMBL" id="NIF23901.1"/>
    </source>
</evidence>
<gene>
    <name evidence="1" type="ORF">F3J40_20180</name>
</gene>
<dbReference type="Proteomes" id="UP001515683">
    <property type="component" value="Unassembled WGS sequence"/>
</dbReference>